<dbReference type="InterPro" id="IPR052720">
    <property type="entry name" value="Glycosyl_hydrolase_97"/>
</dbReference>
<organism evidence="2 3">
    <name type="scientific">Asticcacaulis currens</name>
    <dbReference type="NCBI Taxonomy" id="2984210"/>
    <lineage>
        <taxon>Bacteria</taxon>
        <taxon>Pseudomonadati</taxon>
        <taxon>Pseudomonadota</taxon>
        <taxon>Alphaproteobacteria</taxon>
        <taxon>Caulobacterales</taxon>
        <taxon>Caulobacteraceae</taxon>
        <taxon>Asticcacaulis</taxon>
    </lineage>
</organism>
<dbReference type="Gene3D" id="2.60.40.1180">
    <property type="entry name" value="Golgi alpha-mannosidase II"/>
    <property type="match status" value="1"/>
</dbReference>
<dbReference type="InterPro" id="IPR029483">
    <property type="entry name" value="GH97_C"/>
</dbReference>
<evidence type="ECO:0000313" key="3">
    <source>
        <dbReference type="Proteomes" id="UP001216595"/>
    </source>
</evidence>
<dbReference type="EMBL" id="JAQQKW010000002">
    <property type="protein sequence ID" value="MDC7693335.1"/>
    <property type="molecule type" value="Genomic_DNA"/>
</dbReference>
<keyword evidence="3" id="KW-1185">Reference proteome</keyword>
<feature type="domain" description="Glycosyl-hydrolase 97 C-terminal oligomerisation" evidence="1">
    <location>
        <begin position="2"/>
        <end position="83"/>
    </location>
</feature>
<dbReference type="GO" id="GO:0016787">
    <property type="term" value="F:hydrolase activity"/>
    <property type="evidence" value="ECO:0007669"/>
    <property type="project" value="UniProtKB-KW"/>
</dbReference>
<dbReference type="InterPro" id="IPR013780">
    <property type="entry name" value="Glyco_hydro_b"/>
</dbReference>
<dbReference type="Proteomes" id="UP001216595">
    <property type="component" value="Unassembled WGS sequence"/>
</dbReference>
<reference evidence="2 3" key="1">
    <citation type="submission" date="2023-01" db="EMBL/GenBank/DDBJ databases">
        <title>Novel species of the genus Asticcacaulis isolated from rivers.</title>
        <authorList>
            <person name="Lu H."/>
        </authorList>
    </citation>
    <scope>NUCLEOTIDE SEQUENCE [LARGE SCALE GENOMIC DNA]</scope>
    <source>
        <strain evidence="2 3">DXS10W</strain>
    </source>
</reference>
<keyword evidence="2" id="KW-0378">Hydrolase</keyword>
<evidence type="ECO:0000259" key="1">
    <source>
        <dbReference type="Pfam" id="PF14509"/>
    </source>
</evidence>
<protein>
    <submittedName>
        <fullName evidence="2">Glycoside hydrolase family 97 C-terminal domain-containing protein</fullName>
    </submittedName>
</protein>
<dbReference type="Pfam" id="PF14509">
    <property type="entry name" value="GH97_C"/>
    <property type="match status" value="1"/>
</dbReference>
<comment type="caution">
    <text evidence="2">The sequence shown here is derived from an EMBL/GenBank/DDBJ whole genome shotgun (WGS) entry which is preliminary data.</text>
</comment>
<name>A0ABT5IAX0_9CAUL</name>
<evidence type="ECO:0000313" key="2">
    <source>
        <dbReference type="EMBL" id="MDC7693335.1"/>
    </source>
</evidence>
<dbReference type="RefSeq" id="WP_272740105.1">
    <property type="nucleotide sequence ID" value="NZ_JAQQKW010000002.1"/>
</dbReference>
<gene>
    <name evidence="2" type="ORF">PQU94_03450</name>
</gene>
<proteinExistence type="predicted"/>
<dbReference type="PANTHER" id="PTHR35803">
    <property type="entry name" value="GLUCAN 1,4-ALPHA-GLUCOSIDASE SUSB-RELATED"/>
    <property type="match status" value="1"/>
</dbReference>
<sequence>MPGPAIPLTRRNGKTWYIGLMNDNQARAVKLQLSFLPQGTFTTRLRTDGAQRADVVTSTQKASNTSVLTLNAKPSGGSSLVIKMRE</sequence>
<accession>A0ABT5IAX0</accession>